<proteinExistence type="predicted"/>
<keyword evidence="1" id="KW-0472">Membrane</keyword>
<sequence length="185" mass="21150">MIINVIIVAAIIGVLAVVMRFFKINNVQKETVSSYEIPKEPEFYFVPILKDVELIQNDQINDFSFDISSIIQDKDAQDILLTFSNNSTAHVRIEFIEILFVSHIYNKSFLGDSSYKDLTMGTNDIILKNTIISGGNLVRNIIFETSEKFQFSGKDEIIIKLYINNIEYTLSQNINNSKVKEVKVI</sequence>
<keyword evidence="1" id="KW-0812">Transmembrane</keyword>
<dbReference type="EMBL" id="JADGIK010000001">
    <property type="protein sequence ID" value="MBF0596374.1"/>
    <property type="molecule type" value="Genomic_DNA"/>
</dbReference>
<comment type="caution">
    <text evidence="2">The sequence shown here is derived from an EMBL/GenBank/DDBJ whole genome shotgun (WGS) entry which is preliminary data.</text>
</comment>
<gene>
    <name evidence="2" type="ORF">IM532_02665</name>
</gene>
<dbReference type="RefSeq" id="WP_194181898.1">
    <property type="nucleotide sequence ID" value="NZ_JADGIK010000001.1"/>
</dbReference>
<evidence type="ECO:0000256" key="1">
    <source>
        <dbReference type="SAM" id="Phobius"/>
    </source>
</evidence>
<dbReference type="AlphaFoldDB" id="A0A8J7K3N0"/>
<evidence type="ECO:0000313" key="3">
    <source>
        <dbReference type="Proteomes" id="UP000608754"/>
    </source>
</evidence>
<feature type="transmembrane region" description="Helical" evidence="1">
    <location>
        <begin position="6"/>
        <end position="22"/>
    </location>
</feature>
<organism evidence="2 3">
    <name type="scientific">Faecalibacter rhinopitheci</name>
    <dbReference type="NCBI Taxonomy" id="2779678"/>
    <lineage>
        <taxon>Bacteria</taxon>
        <taxon>Pseudomonadati</taxon>
        <taxon>Bacteroidota</taxon>
        <taxon>Flavobacteriia</taxon>
        <taxon>Flavobacteriales</taxon>
        <taxon>Weeksellaceae</taxon>
        <taxon>Faecalibacter</taxon>
    </lineage>
</organism>
<name>A0A8J7K3N0_9FLAO</name>
<evidence type="ECO:0000313" key="2">
    <source>
        <dbReference type="EMBL" id="MBF0596374.1"/>
    </source>
</evidence>
<protein>
    <submittedName>
        <fullName evidence="2">Uncharacterized protein</fullName>
    </submittedName>
</protein>
<dbReference type="Proteomes" id="UP000608754">
    <property type="component" value="Unassembled WGS sequence"/>
</dbReference>
<keyword evidence="3" id="KW-1185">Reference proteome</keyword>
<keyword evidence="1" id="KW-1133">Transmembrane helix</keyword>
<accession>A0A8J7K3N0</accession>
<reference evidence="2" key="1">
    <citation type="submission" date="2020-10" db="EMBL/GenBank/DDBJ databases">
        <authorList>
            <person name="Lu T."/>
            <person name="Wang Q."/>
            <person name="Han X."/>
        </authorList>
    </citation>
    <scope>NUCLEOTIDE SEQUENCE</scope>
    <source>
        <strain evidence="2">WQ 117</strain>
    </source>
</reference>